<dbReference type="InterPro" id="IPR025121">
    <property type="entry name" value="GTPase_HflX_N"/>
</dbReference>
<comment type="caution">
    <text evidence="1">The sequence shown here is derived from an EMBL/GenBank/DDBJ whole genome shotgun (WGS) entry which is preliminary data.</text>
</comment>
<dbReference type="InterPro" id="IPR006073">
    <property type="entry name" value="GTP-bd"/>
</dbReference>
<dbReference type="GO" id="GO:0005737">
    <property type="term" value="C:cytoplasm"/>
    <property type="evidence" value="ECO:0007669"/>
    <property type="project" value="TreeGrafter"/>
</dbReference>
<protein>
    <submittedName>
        <fullName evidence="1">GTP-binding 6</fullName>
    </submittedName>
</protein>
<dbReference type="Pfam" id="PF01926">
    <property type="entry name" value="MMR_HSR1"/>
    <property type="match status" value="1"/>
</dbReference>
<dbReference type="Gene3D" id="3.40.50.300">
    <property type="entry name" value="P-loop containing nucleotide triphosphate hydrolases"/>
    <property type="match status" value="1"/>
</dbReference>
<sequence length="564" mass="64226">MAAKILYFPRYSRFAKGFSTSFGQFISKRKPRCNSLCSEVSFQVRRGHYSCKPLQNGSSFEAREGGLEFEFVNSRKNYWPKTLKRFYSRGRKTSKDTKGAKKVEISSEDDNLDEDLEHVEILAKLREKSGLEQGHKVLVIQPDFKWGRNRFHLETVDHMLGEALSLVEAINGWSVVEGRTEPIRKPDSRYFFGKGKLEELTKLVKKLKVAGSLSAVFLDVGRLTRRQHAELEELWDVKVFDRFSLVVQIFKERAVSSEAKVQVELAELGYIRSRLVFDDHTSYDQQRGGTYSIGGGGETHLEAARRMLMLRQQKLKKKLEAIRKQRNLIRHDRAKRKVPIVSVVGYTNAGKTTLIKALTHDSEMRPEDKLFATLDVTAHRGKLPSGMTALFIDTVGFVSDLPHELVESFSATLEDIVHSDLLIHLRDCSHPEFEAQKVHVLDVLKMLKLPKYLMENIIEVHNKVDLRESISDASGRNEERFEVSALHETGLGVLWSGVEDALFKTTGRQIKTIIIPQDGPQLSWLHHEATVSETETTQDARLKVKVIMDEAALGKYNSKFGKVD</sequence>
<dbReference type="Pfam" id="PF13167">
    <property type="entry name" value="GTP-bdg_N"/>
    <property type="match status" value="1"/>
</dbReference>
<dbReference type="FunFam" id="3.40.50.300:FF:000886">
    <property type="entry name" value="Putative GTP-binding protein 6"/>
    <property type="match status" value="1"/>
</dbReference>
<dbReference type="PANTHER" id="PTHR10229">
    <property type="entry name" value="GTP-BINDING PROTEIN HFLX"/>
    <property type="match status" value="1"/>
</dbReference>
<gene>
    <name evidence="1" type="ORF">PACLA_8A043002</name>
</gene>
<dbReference type="Gene3D" id="3.40.50.11060">
    <property type="entry name" value="GTPase HflX, N-terminal domain"/>
    <property type="match status" value="1"/>
</dbReference>
<dbReference type="CDD" id="cd01878">
    <property type="entry name" value="HflX"/>
    <property type="match status" value="1"/>
</dbReference>
<dbReference type="GO" id="GO:0005525">
    <property type="term" value="F:GTP binding"/>
    <property type="evidence" value="ECO:0007669"/>
    <property type="project" value="InterPro"/>
</dbReference>
<reference evidence="1" key="1">
    <citation type="submission" date="2020-04" db="EMBL/GenBank/DDBJ databases">
        <authorList>
            <person name="Alioto T."/>
            <person name="Alioto T."/>
            <person name="Gomez Garrido J."/>
        </authorList>
    </citation>
    <scope>NUCLEOTIDE SEQUENCE</scope>
    <source>
        <strain evidence="1">A484AB</strain>
    </source>
</reference>
<dbReference type="Proteomes" id="UP001152795">
    <property type="component" value="Unassembled WGS sequence"/>
</dbReference>
<dbReference type="GO" id="GO:0043022">
    <property type="term" value="F:ribosome binding"/>
    <property type="evidence" value="ECO:0007669"/>
    <property type="project" value="TreeGrafter"/>
</dbReference>
<evidence type="ECO:0000313" key="2">
    <source>
        <dbReference type="Proteomes" id="UP001152795"/>
    </source>
</evidence>
<keyword evidence="2" id="KW-1185">Reference proteome</keyword>
<dbReference type="PANTHER" id="PTHR10229:SF0">
    <property type="entry name" value="GTP-BINDING PROTEIN 6-RELATED"/>
    <property type="match status" value="1"/>
</dbReference>
<dbReference type="InterPro" id="IPR016496">
    <property type="entry name" value="GTPase_HflX"/>
</dbReference>
<dbReference type="SUPFAM" id="SSF52540">
    <property type="entry name" value="P-loop containing nucleoside triphosphate hydrolases"/>
    <property type="match status" value="1"/>
</dbReference>
<dbReference type="InterPro" id="IPR027417">
    <property type="entry name" value="P-loop_NTPase"/>
</dbReference>
<dbReference type="EMBL" id="CACRXK020000714">
    <property type="protein sequence ID" value="CAB3984269.1"/>
    <property type="molecule type" value="Genomic_DNA"/>
</dbReference>
<evidence type="ECO:0000313" key="1">
    <source>
        <dbReference type="EMBL" id="CAB3984269.1"/>
    </source>
</evidence>
<dbReference type="Pfam" id="PF16360">
    <property type="entry name" value="GTP-bdg_M"/>
    <property type="match status" value="1"/>
</dbReference>
<proteinExistence type="predicted"/>
<dbReference type="NCBIfam" id="TIGR03156">
    <property type="entry name" value="GTP_HflX"/>
    <property type="match status" value="1"/>
</dbReference>
<dbReference type="InterPro" id="IPR032305">
    <property type="entry name" value="GTP-bd_M"/>
</dbReference>
<dbReference type="PROSITE" id="PS51705">
    <property type="entry name" value="G_HFLX"/>
    <property type="match status" value="1"/>
</dbReference>
<organism evidence="1 2">
    <name type="scientific">Paramuricea clavata</name>
    <name type="common">Red gorgonian</name>
    <name type="synonym">Violescent sea-whip</name>
    <dbReference type="NCBI Taxonomy" id="317549"/>
    <lineage>
        <taxon>Eukaryota</taxon>
        <taxon>Metazoa</taxon>
        <taxon>Cnidaria</taxon>
        <taxon>Anthozoa</taxon>
        <taxon>Octocorallia</taxon>
        <taxon>Malacalcyonacea</taxon>
        <taxon>Plexauridae</taxon>
        <taxon>Paramuricea</taxon>
    </lineage>
</organism>
<dbReference type="InterPro" id="IPR042108">
    <property type="entry name" value="GTPase_HflX_N_sf"/>
</dbReference>
<dbReference type="InterPro" id="IPR030394">
    <property type="entry name" value="G_HFLX_dom"/>
</dbReference>
<name>A0A6S7G5Q0_PARCT</name>
<dbReference type="OrthoDB" id="10268034at2759"/>
<accession>A0A6S7G5Q0</accession>
<dbReference type="AlphaFoldDB" id="A0A6S7G5Q0"/>